<dbReference type="Pfam" id="PF03407">
    <property type="entry name" value="Nucleotid_trans"/>
    <property type="match status" value="1"/>
</dbReference>
<dbReference type="GeneID" id="113740735"/>
<dbReference type="SUPFAM" id="SSF52047">
    <property type="entry name" value="RNI-like"/>
    <property type="match status" value="1"/>
</dbReference>
<evidence type="ECO:0000313" key="3">
    <source>
        <dbReference type="Proteomes" id="UP001652660"/>
    </source>
</evidence>
<dbReference type="Gene3D" id="3.80.10.10">
    <property type="entry name" value="Ribonuclease Inhibitor"/>
    <property type="match status" value="1"/>
</dbReference>
<proteinExistence type="predicted"/>
<feature type="domain" description="F-box" evidence="2">
    <location>
        <begin position="5"/>
        <end position="52"/>
    </location>
</feature>
<dbReference type="AlphaFoldDB" id="A0A6P6XB08"/>
<dbReference type="InterPro" id="IPR053250">
    <property type="entry name" value="Glycosyltransferase_77"/>
</dbReference>
<organism evidence="3 4">
    <name type="scientific">Coffea arabica</name>
    <name type="common">Arabian coffee</name>
    <dbReference type="NCBI Taxonomy" id="13443"/>
    <lineage>
        <taxon>Eukaryota</taxon>
        <taxon>Viridiplantae</taxon>
        <taxon>Streptophyta</taxon>
        <taxon>Embryophyta</taxon>
        <taxon>Tracheophyta</taxon>
        <taxon>Spermatophyta</taxon>
        <taxon>Magnoliopsida</taxon>
        <taxon>eudicotyledons</taxon>
        <taxon>Gunneridae</taxon>
        <taxon>Pentapetalae</taxon>
        <taxon>asterids</taxon>
        <taxon>lamiids</taxon>
        <taxon>Gentianales</taxon>
        <taxon>Rubiaceae</taxon>
        <taxon>Ixoroideae</taxon>
        <taxon>Gardenieae complex</taxon>
        <taxon>Bertiereae - Coffeeae clade</taxon>
        <taxon>Coffeeae</taxon>
        <taxon>Coffea</taxon>
    </lineage>
</organism>
<evidence type="ECO:0000313" key="4">
    <source>
        <dbReference type="RefSeq" id="XP_027124066.2"/>
    </source>
</evidence>
<keyword evidence="3" id="KW-1185">Reference proteome</keyword>
<dbReference type="PANTHER" id="PTHR46936:SF1">
    <property type="entry name" value="ARABINOSYLTRANSFERASE XEG113"/>
    <property type="match status" value="1"/>
</dbReference>
<dbReference type="InterPro" id="IPR032675">
    <property type="entry name" value="LRR_dom_sf"/>
</dbReference>
<dbReference type="PANTHER" id="PTHR46936">
    <property type="entry name" value="ARABINOSYLTRANSFERASE XEG113"/>
    <property type="match status" value="1"/>
</dbReference>
<feature type="transmembrane region" description="Helical" evidence="1">
    <location>
        <begin position="270"/>
        <end position="291"/>
    </location>
</feature>
<sequence>MQSSDRSLADMQSDMLLEMFASFTMIEIIMSISAVCKCWKSLSSELTMWKTLDLTMFRDYFRSQHLERANERGLLFFKAALNLGGHKTEKLKFDISPDMKDGLLVYAAERCPHLKHLFLPSLLLLTDQGLSTAFELWGSTLETLIISLYTRQPSASIFQIIGQNCKILTVLMLRVCDLDNQISSTITNCLPGLKVFVLRCDATEKDALKNLLDGLANLDELYISISAIALATDPFGLSEILAPFQDESIVQKASMLRRNNPLKNMANCKAIFLPIYAIAVIGASLYCLFIFSDVYSSSSSSFSLLSSSPGQSQASNSSHRTNSGNPSLAPISRMENKLVKPIWAVPPAGSQKMPPRKAFKLSKKLVQQRVKDNIIIVTFGNYAFMDFILNWVKHLTELSIENLLVGAMDTKLLEALYWKGVPVFDMGRQMSTIDVGWGSPDFQKMQREKAILIDAFLPFGFELLLCDSDTVWLKNPLPYLARFPDADILTSTDQLIPTVVDDSLDFCEQIQFAYNVGLFHWRPSNSSKKFVKEWIKLILADEGLWDQQGFNDIIRRQLGPSVDQDSKLTYAYDGELKLGCLPVSIFGGGHTFFVQKMYQHLGLDPYAAHATFQTSTEAKRHRFREANLLFDPPSYYDVPGGFLTFKPSIPKNLLLNGEHNIQSHFSLVNYQIKQIRTAFAVASLLNRTLVMPRLWCRMDSVFFAHPRDLTGSIMRQPFICPLDYVFQVNIMVKELPENKFGPSIRFREHSLFDNPSMPQKVKDSWLDVDLCQEGSQGCQVSSNTTRSQTGVLKFPKNSSEQTYTTVFSSFKTVKVIQFSSMRDAFAGFADKLKEEKFRSRMKAYMGRWCCVEDHDPPHIYYDIYWDEKPDWKPEPPQTPEDDHPPS</sequence>
<dbReference type="InterPro" id="IPR001810">
    <property type="entry name" value="F-box_dom"/>
</dbReference>
<name>A0A6P6XB08_COFAR</name>
<dbReference type="RefSeq" id="XP_027124066.2">
    <property type="nucleotide sequence ID" value="XM_027268265.2"/>
</dbReference>
<feature type="transmembrane region" description="Helical" evidence="1">
    <location>
        <begin position="20"/>
        <end position="39"/>
    </location>
</feature>
<evidence type="ECO:0000259" key="2">
    <source>
        <dbReference type="PROSITE" id="PS50181"/>
    </source>
</evidence>
<reference evidence="4" key="2">
    <citation type="submission" date="2025-08" db="UniProtKB">
        <authorList>
            <consortium name="RefSeq"/>
        </authorList>
    </citation>
    <scope>IDENTIFICATION</scope>
    <source>
        <tissue evidence="4">Leaves</tissue>
    </source>
</reference>
<reference evidence="3" key="1">
    <citation type="journal article" date="2025" name="Foods">
        <title>Unveiling the Microbial Signatures of Arabica Coffee Cherries: Insights into Ripeness Specific Diversity, Functional Traits, and Implications for Quality and Safety.</title>
        <authorList>
            <consortium name="RefSeq"/>
            <person name="Tenea G.N."/>
            <person name="Cifuentes V."/>
            <person name="Reyes P."/>
            <person name="Cevallos-Vallejos M."/>
        </authorList>
    </citation>
    <scope>NUCLEOTIDE SEQUENCE [LARGE SCALE GENOMIC DNA]</scope>
</reference>
<accession>A0A6P6XB08</accession>
<evidence type="ECO:0000256" key="1">
    <source>
        <dbReference type="SAM" id="Phobius"/>
    </source>
</evidence>
<dbReference type="InterPro" id="IPR005069">
    <property type="entry name" value="Nucl-diP-sugar_transferase"/>
</dbReference>
<keyword evidence="1" id="KW-0472">Membrane</keyword>
<keyword evidence="1" id="KW-0812">Transmembrane</keyword>
<dbReference type="PROSITE" id="PS50181">
    <property type="entry name" value="FBOX"/>
    <property type="match status" value="1"/>
</dbReference>
<keyword evidence="1" id="KW-1133">Transmembrane helix</keyword>
<protein>
    <submittedName>
        <fullName evidence="4">Arabinosyltransferase XEG113-like</fullName>
    </submittedName>
</protein>
<gene>
    <name evidence="4" type="primary">LOC113740735</name>
</gene>
<dbReference type="Proteomes" id="UP001652660">
    <property type="component" value="Chromosome 4e"/>
</dbReference>